<protein>
    <submittedName>
        <fullName evidence="1">DUF2920 family protein</fullName>
    </submittedName>
</protein>
<reference evidence="1" key="2">
    <citation type="journal article" date="2023" name="Microorganisms">
        <title>Isolation and Genomic Characteristics of Cat-Borne Campylobacter felis sp. nov. and Sheep-Borne Campylobacter ovis sp. nov.</title>
        <authorList>
            <person name="Wang H."/>
            <person name="Li Y."/>
            <person name="Gu Y."/>
            <person name="Zhou G."/>
            <person name="Chen X."/>
            <person name="Zhang X."/>
            <person name="Shao Z."/>
            <person name="Zhang J."/>
            <person name="Zhang M."/>
        </authorList>
    </citation>
    <scope>NUCLEOTIDE SEQUENCE</scope>
    <source>
        <strain evidence="1">PS10</strain>
    </source>
</reference>
<dbReference type="EMBL" id="JANURM010000001">
    <property type="protein sequence ID" value="MDL0087820.1"/>
    <property type="molecule type" value="Genomic_DNA"/>
</dbReference>
<gene>
    <name evidence="1" type="ORF">NYG85_00320</name>
    <name evidence="2" type="ORF">NYG85_01395</name>
</gene>
<organism evidence="1 3">
    <name type="scientific">Campylobacter gastrosuis</name>
    <dbReference type="NCBI Taxonomy" id="2974576"/>
    <lineage>
        <taxon>Bacteria</taxon>
        <taxon>Pseudomonadati</taxon>
        <taxon>Campylobacterota</taxon>
        <taxon>Epsilonproteobacteria</taxon>
        <taxon>Campylobacterales</taxon>
        <taxon>Campylobacteraceae</taxon>
        <taxon>Campylobacter</taxon>
    </lineage>
</organism>
<dbReference type="EMBL" id="JANURM010000001">
    <property type="protein sequence ID" value="MDL0088031.1"/>
    <property type="molecule type" value="Genomic_DNA"/>
</dbReference>
<name>A0ABT7HM20_9BACT</name>
<dbReference type="RefSeq" id="WP_284936554.1">
    <property type="nucleotide sequence ID" value="NZ_JANURM010000001.1"/>
</dbReference>
<dbReference type="Proteomes" id="UP001173801">
    <property type="component" value="Unassembled WGS sequence"/>
</dbReference>
<reference evidence="1" key="1">
    <citation type="submission" date="2022-08" db="EMBL/GenBank/DDBJ databases">
        <authorList>
            <person name="Wang H."/>
        </authorList>
    </citation>
    <scope>NUCLEOTIDE SEQUENCE</scope>
    <source>
        <strain evidence="1">PS10</strain>
    </source>
</reference>
<dbReference type="Gene3D" id="3.40.50.1820">
    <property type="entry name" value="alpha/beta hydrolase"/>
    <property type="match status" value="1"/>
</dbReference>
<sequence length="414" mass="47266">MLINRDFEISSCDDYELKIRRDSLLKFRITHDDTRQIKALLFITPGLGGDADSNYKDNLAGFVASNYDVGVVSVNYHCIGNRPQVGAGIAFDEFDCKILKQRCDEVGIWLDERIFSALNDPVNAKNLLFYLDEELSIKKRQNALNDDFLLRISMSVYPTNGEYQNFGVMQGLDLLNALLFIRKNVNFSQNGGGCGEIPAVLLGSSHGAYVSYMAAKMAPWLVSGVIDNSAYAVLPWQSIGFGKEIDYIKYPCAALKGNFNHIMGYFFDKTHWTLNPKSPHYFSESAEKIRDIYEPEHLKEMAKYNKPIFVSYHCNNDFIAPFEHKVALFNELKNLGYDATLYAITDENQVDGKFIKKLEHGMDMSLKTLIKRELNKMLDKISQNTQNKRQISYKSAGKIYKFYEQNDKILLDLI</sequence>
<dbReference type="Pfam" id="PF11144">
    <property type="entry name" value="DUF2920"/>
    <property type="match status" value="1"/>
</dbReference>
<keyword evidence="3" id="KW-1185">Reference proteome</keyword>
<evidence type="ECO:0000313" key="3">
    <source>
        <dbReference type="Proteomes" id="UP001173801"/>
    </source>
</evidence>
<evidence type="ECO:0000313" key="2">
    <source>
        <dbReference type="EMBL" id="MDL0088031.1"/>
    </source>
</evidence>
<comment type="caution">
    <text evidence="1">The sequence shown here is derived from an EMBL/GenBank/DDBJ whole genome shotgun (WGS) entry which is preliminary data.</text>
</comment>
<dbReference type="InterPro" id="IPR029058">
    <property type="entry name" value="AB_hydrolase_fold"/>
</dbReference>
<proteinExistence type="predicted"/>
<evidence type="ECO:0000313" key="1">
    <source>
        <dbReference type="EMBL" id="MDL0087820.1"/>
    </source>
</evidence>
<dbReference type="SUPFAM" id="SSF53474">
    <property type="entry name" value="alpha/beta-Hydrolases"/>
    <property type="match status" value="1"/>
</dbReference>
<accession>A0ABT7HM20</accession>
<dbReference type="InterPro" id="IPR022605">
    <property type="entry name" value="DUF2920"/>
</dbReference>